<sequence length="109" mass="11211">MCQACNDSLLAGANAARLLAAAAKDLHMINETKASSVLAEAAAELFKIDPIPAKGEAGNTQATNSAGETDLGRARRALNDTLPEGVTIREDGALILNGSVVGQALLVRR</sequence>
<name>A0A2Z5H8W5_9CAUD</name>
<dbReference type="Proteomes" id="UP000252224">
    <property type="component" value="Segment"/>
</dbReference>
<evidence type="ECO:0000313" key="3">
    <source>
        <dbReference type="Proteomes" id="UP000252224"/>
    </source>
</evidence>
<accession>A0A2Z5H8W5</accession>
<keyword evidence="3" id="KW-1185">Reference proteome</keyword>
<gene>
    <name evidence="2" type="ORF">phCDa_5</name>
</gene>
<organism evidence="2 3">
    <name type="scientific">Pseudomonas phage phCDa</name>
    <dbReference type="NCBI Taxonomy" id="2268587"/>
    <lineage>
        <taxon>Viruses</taxon>
        <taxon>Duplodnaviria</taxon>
        <taxon>Heunggongvirae</taxon>
        <taxon>Uroviricota</taxon>
        <taxon>Caudoviricetes</taxon>
        <taxon>Schitoviridae</taxon>
        <taxon>Shizishanvirus</taxon>
        <taxon>Shizishanvirus phCDa</taxon>
    </lineage>
</organism>
<evidence type="ECO:0000256" key="1">
    <source>
        <dbReference type="SAM" id="MobiDB-lite"/>
    </source>
</evidence>
<evidence type="ECO:0000313" key="2">
    <source>
        <dbReference type="EMBL" id="AXC36449.1"/>
    </source>
</evidence>
<feature type="region of interest" description="Disordered" evidence="1">
    <location>
        <begin position="54"/>
        <end position="73"/>
    </location>
</feature>
<reference evidence="2 3" key="1">
    <citation type="submission" date="2018-05" db="EMBL/GenBank/DDBJ databases">
        <title>Genomic characterization of a novel Pseudomonas phage phCDa.</title>
        <authorList>
            <person name="Chen C."/>
            <person name="Lu D."/>
            <person name="Wang J."/>
            <person name="Fu R."/>
        </authorList>
    </citation>
    <scope>NUCLEOTIDE SEQUENCE [LARGE SCALE GENOMIC DNA]</scope>
</reference>
<feature type="compositionally biased region" description="Polar residues" evidence="1">
    <location>
        <begin position="58"/>
        <end position="67"/>
    </location>
</feature>
<proteinExistence type="predicted"/>
<protein>
    <submittedName>
        <fullName evidence="2">Uncharacterized protein</fullName>
    </submittedName>
</protein>
<dbReference type="EMBL" id="MH382836">
    <property type="protein sequence ID" value="AXC36449.1"/>
    <property type="molecule type" value="Genomic_DNA"/>
</dbReference>